<dbReference type="EMBL" id="JAVHUY010000001">
    <property type="protein sequence ID" value="MDQ7903069.1"/>
    <property type="molecule type" value="Genomic_DNA"/>
</dbReference>
<feature type="region of interest" description="Disordered" evidence="1">
    <location>
        <begin position="27"/>
        <end position="52"/>
    </location>
</feature>
<reference evidence="2 3" key="1">
    <citation type="submission" date="2023-08" db="EMBL/GenBank/DDBJ databases">
        <title>Phytohabitans sansha sp. nov., isolated from marine sediment.</title>
        <authorList>
            <person name="Zhao Y."/>
            <person name="Yi K."/>
        </authorList>
    </citation>
    <scope>NUCLEOTIDE SEQUENCE [LARGE SCALE GENOMIC DNA]</scope>
    <source>
        <strain evidence="2 3">ZYX-F-186</strain>
    </source>
</reference>
<proteinExistence type="predicted"/>
<comment type="caution">
    <text evidence="2">The sequence shown here is derived from an EMBL/GenBank/DDBJ whole genome shotgun (WGS) entry which is preliminary data.</text>
</comment>
<feature type="compositionally biased region" description="Polar residues" evidence="1">
    <location>
        <begin position="31"/>
        <end position="45"/>
    </location>
</feature>
<accession>A0ABU0Z9C5</accession>
<evidence type="ECO:0000313" key="3">
    <source>
        <dbReference type="Proteomes" id="UP001230908"/>
    </source>
</evidence>
<dbReference type="Proteomes" id="UP001230908">
    <property type="component" value="Unassembled WGS sequence"/>
</dbReference>
<organism evidence="2 3">
    <name type="scientific">Phytohabitans maris</name>
    <dbReference type="NCBI Taxonomy" id="3071409"/>
    <lineage>
        <taxon>Bacteria</taxon>
        <taxon>Bacillati</taxon>
        <taxon>Actinomycetota</taxon>
        <taxon>Actinomycetes</taxon>
        <taxon>Micromonosporales</taxon>
        <taxon>Micromonosporaceae</taxon>
    </lineage>
</organism>
<evidence type="ECO:0000313" key="2">
    <source>
        <dbReference type="EMBL" id="MDQ7903069.1"/>
    </source>
</evidence>
<dbReference type="RefSeq" id="WP_308710340.1">
    <property type="nucleotide sequence ID" value="NZ_JAVHUY010000001.1"/>
</dbReference>
<name>A0ABU0Z9C5_9ACTN</name>
<gene>
    <name evidence="2" type="ORF">RB614_00855</name>
</gene>
<protein>
    <submittedName>
        <fullName evidence="2">Uncharacterized protein</fullName>
    </submittedName>
</protein>
<evidence type="ECO:0000256" key="1">
    <source>
        <dbReference type="SAM" id="MobiDB-lite"/>
    </source>
</evidence>
<keyword evidence="3" id="KW-1185">Reference proteome</keyword>
<sequence length="192" mass="20901">MGLIIAIVVVVAAVAFGGWYVWDKNKDDKPANNSATNTNQGSQGEEQADPSEGGQYLVISEWGVRFELPEELKGDVKYGIFTSASGEQSANFAIGEIDRLPGSNCQLQETTDPGESGKYGGVVSMQRTQKPPTEISQELAVGYSSETHIGDQWYYVFSMRDACFSADQEEFSRLAGEIEKLAKAAESLQQVQ</sequence>